<protein>
    <recommendedName>
        <fullName evidence="8">ABC transmembrane type-1 domain-containing protein</fullName>
    </recommendedName>
</protein>
<dbReference type="EMBL" id="BARS01017117">
    <property type="protein sequence ID" value="GAF94411.1"/>
    <property type="molecule type" value="Genomic_DNA"/>
</dbReference>
<feature type="transmembrane region" description="Helical" evidence="7">
    <location>
        <begin position="109"/>
        <end position="133"/>
    </location>
</feature>
<evidence type="ECO:0000259" key="8">
    <source>
        <dbReference type="PROSITE" id="PS50928"/>
    </source>
</evidence>
<dbReference type="InterPro" id="IPR035906">
    <property type="entry name" value="MetI-like_sf"/>
</dbReference>
<sequence length="200" mass="22110">MYVEKFSNLKKLILYAIVLTYLVFVLFPLVWLVQSSFKSMYQALKIPPDLIWIPTFEAYHKALGGGMLKAFMNSAIVSLSNVLLVLVLGISAGYALANLKTKASQNIGFWILSIRMAPAFGIIVPLYIILRTFRLVDTIFAVTVAHLTINLPLAIWLLKGYFEEIPPELAEAAIVDGATRTHVLLYVLVPVAAPMVVAVS</sequence>
<accession>X0U4X8</accession>
<dbReference type="GO" id="GO:0005886">
    <property type="term" value="C:plasma membrane"/>
    <property type="evidence" value="ECO:0007669"/>
    <property type="project" value="UniProtKB-SubCell"/>
</dbReference>
<reference evidence="9" key="1">
    <citation type="journal article" date="2014" name="Front. Microbiol.">
        <title>High frequency of phylogenetically diverse reductive dehalogenase-homologous genes in deep subseafloor sedimentary metagenomes.</title>
        <authorList>
            <person name="Kawai M."/>
            <person name="Futagami T."/>
            <person name="Toyoda A."/>
            <person name="Takaki Y."/>
            <person name="Nishi S."/>
            <person name="Hori S."/>
            <person name="Arai W."/>
            <person name="Tsubouchi T."/>
            <person name="Morono Y."/>
            <person name="Uchiyama I."/>
            <person name="Ito T."/>
            <person name="Fujiyama A."/>
            <person name="Inagaki F."/>
            <person name="Takami H."/>
        </authorList>
    </citation>
    <scope>NUCLEOTIDE SEQUENCE</scope>
    <source>
        <strain evidence="9">Expedition CK06-06</strain>
    </source>
</reference>
<evidence type="ECO:0000313" key="9">
    <source>
        <dbReference type="EMBL" id="GAF94411.1"/>
    </source>
</evidence>
<dbReference type="InterPro" id="IPR050901">
    <property type="entry name" value="BP-dep_ABC_trans_perm"/>
</dbReference>
<comment type="subcellular location">
    <subcellularLocation>
        <location evidence="1">Cell membrane</location>
        <topology evidence="1">Multi-pass membrane protein</topology>
    </subcellularLocation>
</comment>
<dbReference type="GO" id="GO:0055085">
    <property type="term" value="P:transmembrane transport"/>
    <property type="evidence" value="ECO:0007669"/>
    <property type="project" value="InterPro"/>
</dbReference>
<evidence type="ECO:0000256" key="1">
    <source>
        <dbReference type="ARBA" id="ARBA00004651"/>
    </source>
</evidence>
<keyword evidence="2" id="KW-0813">Transport</keyword>
<evidence type="ECO:0000256" key="2">
    <source>
        <dbReference type="ARBA" id="ARBA00022448"/>
    </source>
</evidence>
<dbReference type="PANTHER" id="PTHR32243:SF18">
    <property type="entry name" value="INNER MEMBRANE ABC TRANSPORTER PERMEASE PROTEIN YCJP"/>
    <property type="match status" value="1"/>
</dbReference>
<evidence type="ECO:0000256" key="6">
    <source>
        <dbReference type="ARBA" id="ARBA00023136"/>
    </source>
</evidence>
<feature type="transmembrane region" description="Helical" evidence="7">
    <location>
        <begin position="12"/>
        <end position="33"/>
    </location>
</feature>
<keyword evidence="4 7" id="KW-0812">Transmembrane</keyword>
<dbReference type="SUPFAM" id="SSF161098">
    <property type="entry name" value="MetI-like"/>
    <property type="match status" value="1"/>
</dbReference>
<dbReference type="PROSITE" id="PS50928">
    <property type="entry name" value="ABC_TM1"/>
    <property type="match status" value="1"/>
</dbReference>
<comment type="caution">
    <text evidence="9">The sequence shown here is derived from an EMBL/GenBank/DDBJ whole genome shotgun (WGS) entry which is preliminary data.</text>
</comment>
<organism evidence="9">
    <name type="scientific">marine sediment metagenome</name>
    <dbReference type="NCBI Taxonomy" id="412755"/>
    <lineage>
        <taxon>unclassified sequences</taxon>
        <taxon>metagenomes</taxon>
        <taxon>ecological metagenomes</taxon>
    </lineage>
</organism>
<dbReference type="Gene3D" id="1.10.3720.10">
    <property type="entry name" value="MetI-like"/>
    <property type="match status" value="1"/>
</dbReference>
<evidence type="ECO:0000256" key="3">
    <source>
        <dbReference type="ARBA" id="ARBA00022475"/>
    </source>
</evidence>
<keyword evidence="6 7" id="KW-0472">Membrane</keyword>
<feature type="domain" description="ABC transmembrane type-1" evidence="8">
    <location>
        <begin position="71"/>
        <end position="200"/>
    </location>
</feature>
<gene>
    <name evidence="9" type="ORF">S01H1_28044</name>
</gene>
<dbReference type="InterPro" id="IPR000515">
    <property type="entry name" value="MetI-like"/>
</dbReference>
<feature type="non-terminal residue" evidence="9">
    <location>
        <position position="200"/>
    </location>
</feature>
<dbReference type="PANTHER" id="PTHR32243">
    <property type="entry name" value="MALTOSE TRANSPORT SYSTEM PERMEASE-RELATED"/>
    <property type="match status" value="1"/>
</dbReference>
<proteinExistence type="predicted"/>
<keyword evidence="5 7" id="KW-1133">Transmembrane helix</keyword>
<dbReference type="AlphaFoldDB" id="X0U4X8"/>
<evidence type="ECO:0000256" key="4">
    <source>
        <dbReference type="ARBA" id="ARBA00022692"/>
    </source>
</evidence>
<feature type="transmembrane region" description="Helical" evidence="7">
    <location>
        <begin position="183"/>
        <end position="199"/>
    </location>
</feature>
<feature type="transmembrane region" description="Helical" evidence="7">
    <location>
        <begin position="139"/>
        <end position="162"/>
    </location>
</feature>
<feature type="transmembrane region" description="Helical" evidence="7">
    <location>
        <begin position="75"/>
        <end position="97"/>
    </location>
</feature>
<dbReference type="CDD" id="cd06261">
    <property type="entry name" value="TM_PBP2"/>
    <property type="match status" value="1"/>
</dbReference>
<name>X0U4X8_9ZZZZ</name>
<evidence type="ECO:0000256" key="5">
    <source>
        <dbReference type="ARBA" id="ARBA00022989"/>
    </source>
</evidence>
<evidence type="ECO:0000256" key="7">
    <source>
        <dbReference type="SAM" id="Phobius"/>
    </source>
</evidence>
<keyword evidence="3" id="KW-1003">Cell membrane</keyword>
<dbReference type="Pfam" id="PF00528">
    <property type="entry name" value="BPD_transp_1"/>
    <property type="match status" value="1"/>
</dbReference>